<protein>
    <submittedName>
        <fullName evidence="3">Uncharacterized protein</fullName>
    </submittedName>
</protein>
<dbReference type="EMBL" id="BAAAQR010000003">
    <property type="protein sequence ID" value="GAA2143215.1"/>
    <property type="molecule type" value="Genomic_DNA"/>
</dbReference>
<evidence type="ECO:0000313" key="4">
    <source>
        <dbReference type="Proteomes" id="UP001501771"/>
    </source>
</evidence>
<keyword evidence="4" id="KW-1185">Reference proteome</keyword>
<keyword evidence="2" id="KW-0812">Transmembrane</keyword>
<feature type="compositionally biased region" description="Acidic residues" evidence="1">
    <location>
        <begin position="1"/>
        <end position="10"/>
    </location>
</feature>
<feature type="region of interest" description="Disordered" evidence="1">
    <location>
        <begin position="58"/>
        <end position="103"/>
    </location>
</feature>
<feature type="compositionally biased region" description="Low complexity" evidence="1">
    <location>
        <begin position="77"/>
        <end position="86"/>
    </location>
</feature>
<evidence type="ECO:0000256" key="1">
    <source>
        <dbReference type="SAM" id="MobiDB-lite"/>
    </source>
</evidence>
<organism evidence="3 4">
    <name type="scientific">Nocardioides koreensis</name>
    <dbReference type="NCBI Taxonomy" id="433651"/>
    <lineage>
        <taxon>Bacteria</taxon>
        <taxon>Bacillati</taxon>
        <taxon>Actinomycetota</taxon>
        <taxon>Actinomycetes</taxon>
        <taxon>Propionibacteriales</taxon>
        <taxon>Nocardioidaceae</taxon>
        <taxon>Nocardioides</taxon>
    </lineage>
</organism>
<feature type="compositionally biased region" description="Gly residues" evidence="1">
    <location>
        <begin position="62"/>
        <end position="76"/>
    </location>
</feature>
<keyword evidence="2" id="KW-0472">Membrane</keyword>
<dbReference type="Proteomes" id="UP001501771">
    <property type="component" value="Unassembled WGS sequence"/>
</dbReference>
<comment type="caution">
    <text evidence="3">The sequence shown here is derived from an EMBL/GenBank/DDBJ whole genome shotgun (WGS) entry which is preliminary data.</text>
</comment>
<evidence type="ECO:0000313" key="3">
    <source>
        <dbReference type="EMBL" id="GAA2143215.1"/>
    </source>
</evidence>
<feature type="compositionally biased region" description="Low complexity" evidence="1">
    <location>
        <begin position="13"/>
        <end position="23"/>
    </location>
</feature>
<feature type="region of interest" description="Disordered" evidence="1">
    <location>
        <begin position="1"/>
        <end position="23"/>
    </location>
</feature>
<name>A0ABP5L8C6_9ACTN</name>
<sequence>MRVAVMDDETSQTPVPATTTPARPGLRDRVLGWRGVAGVALASVILGGVGGAVLGAVSDAGDGSGMRGGPGGGPGNHGNPPLGMPGQLPPSTAPQQGDGSAGS</sequence>
<gene>
    <name evidence="3" type="ORF">GCM10009844_15440</name>
</gene>
<keyword evidence="2" id="KW-1133">Transmembrane helix</keyword>
<reference evidence="4" key="1">
    <citation type="journal article" date="2019" name="Int. J. Syst. Evol. Microbiol.">
        <title>The Global Catalogue of Microorganisms (GCM) 10K type strain sequencing project: providing services to taxonomists for standard genome sequencing and annotation.</title>
        <authorList>
            <consortium name="The Broad Institute Genomics Platform"/>
            <consortium name="The Broad Institute Genome Sequencing Center for Infectious Disease"/>
            <person name="Wu L."/>
            <person name="Ma J."/>
        </authorList>
    </citation>
    <scope>NUCLEOTIDE SEQUENCE [LARGE SCALE GENOMIC DNA]</scope>
    <source>
        <strain evidence="4">JCM 16022</strain>
    </source>
</reference>
<feature type="transmembrane region" description="Helical" evidence="2">
    <location>
        <begin position="36"/>
        <end position="57"/>
    </location>
</feature>
<proteinExistence type="predicted"/>
<feature type="compositionally biased region" description="Polar residues" evidence="1">
    <location>
        <begin position="93"/>
        <end position="103"/>
    </location>
</feature>
<evidence type="ECO:0000256" key="2">
    <source>
        <dbReference type="SAM" id="Phobius"/>
    </source>
</evidence>
<accession>A0ABP5L8C6</accession>